<sequence length="310" mass="35594">MPNISIDDANNEYAKILSEKTCNISGTVTDKKIASLRTDTIHEVFSSLVSKFPGENPGHVWRMVQKAHINSYIDNKRETIKTILQAKNIDEDKAFELLTDDELLSIFDSATQSWKRASGIAWENFFRQGLTLGDNSGEIIVVNDSMMNKLFKGGSQPRQNGEEAELHISNDSQRSYIGEILKSKNFDLFLLYLTQFSRKWTLFGLIQCKTSIRDRVKINTSSSRKAMDNNLWSILLALDPDYFLKGQYYKAAKEDWHGVYLIDEDKPNDDSIYFGSMDRIQELIKNHALQVLEMVTDINNSNFNANWRPR</sequence>
<evidence type="ECO:0000259" key="1">
    <source>
        <dbReference type="Pfam" id="PF18643"/>
    </source>
</evidence>
<dbReference type="EMBL" id="ATAY01000098">
    <property type="protein sequence ID" value="EPR07800.1"/>
    <property type="molecule type" value="Genomic_DNA"/>
</dbReference>
<gene>
    <name evidence="2" type="ORF">L323_20105</name>
</gene>
<dbReference type="STRING" id="1330534.L323_20105"/>
<dbReference type="Proteomes" id="UP000016860">
    <property type="component" value="Unassembled WGS sequence"/>
</dbReference>
<protein>
    <recommendedName>
        <fullName evidence="1">BsaWI restriction endonuclease type 2 domain-containing protein</fullName>
    </recommendedName>
</protein>
<name>U4QXS7_9FIRM</name>
<reference evidence="2 3" key="1">
    <citation type="journal article" date="2013" name="Genome Announc.">
        <title>Draft Genome Sequence of the Cellulolytic Bacterium Clostridium papyrosolvens C7 (ATCC 700395).</title>
        <authorList>
            <person name="Zepeda V."/>
            <person name="Dassa B."/>
            <person name="Borovok I."/>
            <person name="Lamed R."/>
            <person name="Bayer E.A."/>
            <person name="Cate J.H."/>
        </authorList>
    </citation>
    <scope>NUCLEOTIDE SEQUENCE [LARGE SCALE GENOMIC DNA]</scope>
    <source>
        <strain evidence="2 3">C7</strain>
    </source>
</reference>
<dbReference type="Pfam" id="PF18643">
    <property type="entry name" value="RE_BsaWI"/>
    <property type="match status" value="1"/>
</dbReference>
<dbReference type="PATRIC" id="fig|1330534.3.peg.3994"/>
<dbReference type="AlphaFoldDB" id="U4QXS7"/>
<comment type="caution">
    <text evidence="2">The sequence shown here is derived from an EMBL/GenBank/DDBJ whole genome shotgun (WGS) entry which is preliminary data.</text>
</comment>
<accession>U4QXS7</accession>
<dbReference type="OrthoDB" id="3034688at2"/>
<evidence type="ECO:0000313" key="2">
    <source>
        <dbReference type="EMBL" id="EPR07800.1"/>
    </source>
</evidence>
<dbReference type="RefSeq" id="WP_020817369.1">
    <property type="nucleotide sequence ID" value="NZ_ATAY01000098.1"/>
</dbReference>
<dbReference type="InterPro" id="IPR041551">
    <property type="entry name" value="RE_BsaWI"/>
</dbReference>
<proteinExistence type="predicted"/>
<organism evidence="2 3">
    <name type="scientific">Ruminiclostridium papyrosolvens C7</name>
    <dbReference type="NCBI Taxonomy" id="1330534"/>
    <lineage>
        <taxon>Bacteria</taxon>
        <taxon>Bacillati</taxon>
        <taxon>Bacillota</taxon>
        <taxon>Clostridia</taxon>
        <taxon>Eubacteriales</taxon>
        <taxon>Oscillospiraceae</taxon>
        <taxon>Ruminiclostridium</taxon>
    </lineage>
</organism>
<feature type="domain" description="BsaWI restriction endonuclease type 2" evidence="1">
    <location>
        <begin position="175"/>
        <end position="259"/>
    </location>
</feature>
<evidence type="ECO:0000313" key="3">
    <source>
        <dbReference type="Proteomes" id="UP000016860"/>
    </source>
</evidence>